<reference evidence="12" key="4">
    <citation type="submission" date="2025-08" db="UniProtKB">
        <authorList>
            <consortium name="Ensembl"/>
        </authorList>
    </citation>
    <scope>IDENTIFICATION</scope>
</reference>
<dbReference type="InterPro" id="IPR000235">
    <property type="entry name" value="Ribosomal_uS7"/>
</dbReference>
<evidence type="ECO:0000313" key="13">
    <source>
        <dbReference type="Proteomes" id="UP000314986"/>
    </source>
</evidence>
<keyword evidence="5" id="KW-0809">Transit peptide</keyword>
<proteinExistence type="inferred from homology"/>
<evidence type="ECO:0000256" key="1">
    <source>
        <dbReference type="ARBA" id="ARBA00004173"/>
    </source>
</evidence>
<sequence length="245" mass="28811">MLINFYLNVPLTAGKTYTFFLKPTVACVTCRVIPVRWSRYSQNYLEPEVNREYYRAPVTELSQEEKDIQELKRVRPIKAAQNSITSSVFYDPLLSKFINMIMTGGQKKLARSIMNETFELIKRKQVELYHKAPEANRENIECNPYKIFHRALENCKPVIGLTNIQRGGKTYQVPTPLKDNRRRFLAMKWLITHCQESKSLQTHMSIQLSQELLAAFNNEGNVIKRKHDLHKMAEANRAFAHYRWW</sequence>
<evidence type="ECO:0000256" key="7">
    <source>
        <dbReference type="ARBA" id="ARBA00023128"/>
    </source>
</evidence>
<reference evidence="13" key="1">
    <citation type="journal article" date="2006" name="Science">
        <title>Ancient noncoding elements conserved in the human genome.</title>
        <authorList>
            <person name="Venkatesh B."/>
            <person name="Kirkness E.F."/>
            <person name="Loh Y.H."/>
            <person name="Halpern A.L."/>
            <person name="Lee A.P."/>
            <person name="Johnson J."/>
            <person name="Dandona N."/>
            <person name="Viswanathan L.D."/>
            <person name="Tay A."/>
            <person name="Venter J.C."/>
            <person name="Strausberg R.L."/>
            <person name="Brenner S."/>
        </authorList>
    </citation>
    <scope>NUCLEOTIDE SEQUENCE [LARGE SCALE GENOMIC DNA]</scope>
</reference>
<dbReference type="CDD" id="cd14870">
    <property type="entry name" value="uS7_Mitochondria_Mammalian"/>
    <property type="match status" value="1"/>
</dbReference>
<dbReference type="AlphaFoldDB" id="A0A4W3GFL1"/>
<name>A0A4W3GFL1_CALMI</name>
<evidence type="ECO:0000259" key="11">
    <source>
        <dbReference type="Pfam" id="PF00177"/>
    </source>
</evidence>
<gene>
    <name evidence="12" type="primary">mrps7</name>
</gene>
<dbReference type="FunCoup" id="A0A4W3GFL1">
    <property type="interactions" value="372"/>
</dbReference>
<dbReference type="Pfam" id="PF00177">
    <property type="entry name" value="Ribosomal_S7"/>
    <property type="match status" value="1"/>
</dbReference>
<dbReference type="GO" id="GO:0003735">
    <property type="term" value="F:structural constituent of ribosome"/>
    <property type="evidence" value="ECO:0007669"/>
    <property type="project" value="InterPro"/>
</dbReference>
<dbReference type="InterPro" id="IPR036823">
    <property type="entry name" value="Ribosomal_uS7_dom_sf"/>
</dbReference>
<dbReference type="SUPFAM" id="SSF47973">
    <property type="entry name" value="Ribosomal protein S7"/>
    <property type="match status" value="1"/>
</dbReference>
<reference evidence="12" key="5">
    <citation type="submission" date="2025-09" db="UniProtKB">
        <authorList>
            <consortium name="Ensembl"/>
        </authorList>
    </citation>
    <scope>IDENTIFICATION</scope>
</reference>
<evidence type="ECO:0000256" key="2">
    <source>
        <dbReference type="ARBA" id="ARBA00007151"/>
    </source>
</evidence>
<organism evidence="12 13">
    <name type="scientific">Callorhinchus milii</name>
    <name type="common">Ghost shark</name>
    <dbReference type="NCBI Taxonomy" id="7868"/>
    <lineage>
        <taxon>Eukaryota</taxon>
        <taxon>Metazoa</taxon>
        <taxon>Chordata</taxon>
        <taxon>Craniata</taxon>
        <taxon>Vertebrata</taxon>
        <taxon>Chondrichthyes</taxon>
        <taxon>Holocephali</taxon>
        <taxon>Chimaeriformes</taxon>
        <taxon>Callorhinchidae</taxon>
        <taxon>Callorhinchus</taxon>
    </lineage>
</organism>
<evidence type="ECO:0000256" key="6">
    <source>
        <dbReference type="ARBA" id="ARBA00022980"/>
    </source>
</evidence>
<dbReference type="Gene3D" id="1.10.455.10">
    <property type="entry name" value="Ribosomal protein S7 domain"/>
    <property type="match status" value="1"/>
</dbReference>
<dbReference type="GO" id="GO:0005763">
    <property type="term" value="C:mitochondrial small ribosomal subunit"/>
    <property type="evidence" value="ECO:0007669"/>
    <property type="project" value="UniProtKB-ARBA"/>
</dbReference>
<evidence type="ECO:0000256" key="10">
    <source>
        <dbReference type="ARBA" id="ARBA00041309"/>
    </source>
</evidence>
<keyword evidence="3" id="KW-0699">rRNA-binding</keyword>
<dbReference type="OMA" id="HELHKQC"/>
<dbReference type="Proteomes" id="UP000314986">
    <property type="component" value="Unassembled WGS sequence"/>
</dbReference>
<evidence type="ECO:0000256" key="3">
    <source>
        <dbReference type="ARBA" id="ARBA00022730"/>
    </source>
</evidence>
<dbReference type="InParanoid" id="A0A4W3GFL1"/>
<keyword evidence="8" id="KW-0687">Ribonucleoprotein</keyword>
<protein>
    <recommendedName>
        <fullName evidence="9">Small ribosomal subunit protein uS7m</fullName>
    </recommendedName>
    <alternativeName>
        <fullName evidence="10">28S ribosomal protein S7, mitochondrial</fullName>
    </alternativeName>
</protein>
<dbReference type="NCBIfam" id="TIGR01029">
    <property type="entry name" value="rpsG_bact"/>
    <property type="match status" value="1"/>
</dbReference>
<dbReference type="InterPro" id="IPR023798">
    <property type="entry name" value="Ribosomal_uS7_dom"/>
</dbReference>
<feature type="domain" description="Small ribosomal subunit protein uS7" evidence="11">
    <location>
        <begin position="80"/>
        <end position="237"/>
    </location>
</feature>
<evidence type="ECO:0000256" key="9">
    <source>
        <dbReference type="ARBA" id="ARBA00039306"/>
    </source>
</evidence>
<dbReference type="InterPro" id="IPR005717">
    <property type="entry name" value="Ribosomal_uS7_bac/org-type"/>
</dbReference>
<dbReference type="GO" id="GO:0019843">
    <property type="term" value="F:rRNA binding"/>
    <property type="evidence" value="ECO:0007669"/>
    <property type="project" value="UniProtKB-KW"/>
</dbReference>
<dbReference type="PANTHER" id="PTHR11205">
    <property type="entry name" value="RIBOSOMAL PROTEIN S7"/>
    <property type="match status" value="1"/>
</dbReference>
<dbReference type="GO" id="GO:0005743">
    <property type="term" value="C:mitochondrial inner membrane"/>
    <property type="evidence" value="ECO:0007669"/>
    <property type="project" value="UniProtKB-ARBA"/>
</dbReference>
<dbReference type="GeneTree" id="ENSGT00390000014620"/>
<dbReference type="Ensembl" id="ENSCMIT00000001499.1">
    <property type="protein sequence ID" value="ENSCMIP00000001435.1"/>
    <property type="gene ID" value="ENSCMIG00000000910.1"/>
</dbReference>
<evidence type="ECO:0000256" key="8">
    <source>
        <dbReference type="ARBA" id="ARBA00023274"/>
    </source>
</evidence>
<comment type="subcellular location">
    <subcellularLocation>
        <location evidence="1">Mitochondrion</location>
    </subcellularLocation>
</comment>
<keyword evidence="7" id="KW-0496">Mitochondrion</keyword>
<dbReference type="FunFam" id="1.10.455.10:FF:000004">
    <property type="entry name" value="28S ribosomal protein S7, mitochondrial"/>
    <property type="match status" value="1"/>
</dbReference>
<evidence type="ECO:0000256" key="5">
    <source>
        <dbReference type="ARBA" id="ARBA00022946"/>
    </source>
</evidence>
<keyword evidence="6" id="KW-0689">Ribosomal protein</keyword>
<comment type="similarity">
    <text evidence="2">Belongs to the universal ribosomal protein uS7 family.</text>
</comment>
<accession>A0A4W3GFL1</accession>
<reference evidence="13" key="2">
    <citation type="journal article" date="2007" name="PLoS Biol.">
        <title>Survey sequencing and comparative analysis of the elephant shark (Callorhinchus milii) genome.</title>
        <authorList>
            <person name="Venkatesh B."/>
            <person name="Kirkness E.F."/>
            <person name="Loh Y.H."/>
            <person name="Halpern A.L."/>
            <person name="Lee A.P."/>
            <person name="Johnson J."/>
            <person name="Dandona N."/>
            <person name="Viswanathan L.D."/>
            <person name="Tay A."/>
            <person name="Venter J.C."/>
            <person name="Strausberg R.L."/>
            <person name="Brenner S."/>
        </authorList>
    </citation>
    <scope>NUCLEOTIDE SEQUENCE [LARGE SCALE GENOMIC DNA]</scope>
</reference>
<evidence type="ECO:0000313" key="12">
    <source>
        <dbReference type="Ensembl" id="ENSCMIP00000001435.1"/>
    </source>
</evidence>
<dbReference type="STRING" id="7868.ENSCMIP00000001435"/>
<keyword evidence="4" id="KW-0694">RNA-binding</keyword>
<reference evidence="13" key="3">
    <citation type="journal article" date="2014" name="Nature">
        <title>Elephant shark genome provides unique insights into gnathostome evolution.</title>
        <authorList>
            <consortium name="International Elephant Shark Genome Sequencing Consortium"/>
            <person name="Venkatesh B."/>
            <person name="Lee A.P."/>
            <person name="Ravi V."/>
            <person name="Maurya A.K."/>
            <person name="Lian M.M."/>
            <person name="Swann J.B."/>
            <person name="Ohta Y."/>
            <person name="Flajnik M.F."/>
            <person name="Sutoh Y."/>
            <person name="Kasahara M."/>
            <person name="Hoon S."/>
            <person name="Gangu V."/>
            <person name="Roy S.W."/>
            <person name="Irimia M."/>
            <person name="Korzh V."/>
            <person name="Kondrychyn I."/>
            <person name="Lim Z.W."/>
            <person name="Tay B.H."/>
            <person name="Tohari S."/>
            <person name="Kong K.W."/>
            <person name="Ho S."/>
            <person name="Lorente-Galdos B."/>
            <person name="Quilez J."/>
            <person name="Marques-Bonet T."/>
            <person name="Raney B.J."/>
            <person name="Ingham P.W."/>
            <person name="Tay A."/>
            <person name="Hillier L.W."/>
            <person name="Minx P."/>
            <person name="Boehm T."/>
            <person name="Wilson R.K."/>
            <person name="Brenner S."/>
            <person name="Warren W.C."/>
        </authorList>
    </citation>
    <scope>NUCLEOTIDE SEQUENCE [LARGE SCALE GENOMIC DNA]</scope>
</reference>
<dbReference type="GO" id="GO:0006412">
    <property type="term" value="P:translation"/>
    <property type="evidence" value="ECO:0007669"/>
    <property type="project" value="InterPro"/>
</dbReference>
<evidence type="ECO:0000256" key="4">
    <source>
        <dbReference type="ARBA" id="ARBA00022884"/>
    </source>
</evidence>
<keyword evidence="13" id="KW-1185">Reference proteome</keyword>